<proteinExistence type="predicted"/>
<dbReference type="AlphaFoldDB" id="A0A4U8YZ36"/>
<accession>A0A4U8YZ36</accession>
<evidence type="ECO:0000313" key="1">
    <source>
        <dbReference type="EMBL" id="VFU08837.1"/>
    </source>
</evidence>
<protein>
    <submittedName>
        <fullName evidence="1">Transposase</fullName>
    </submittedName>
</protein>
<dbReference type="EMBL" id="LR536450">
    <property type="protein sequence ID" value="VFU08837.1"/>
    <property type="molecule type" value="Genomic_DNA"/>
</dbReference>
<name>A0A4U8YZ36_METTU</name>
<evidence type="ECO:0000313" key="2">
    <source>
        <dbReference type="Proteomes" id="UP000294360"/>
    </source>
</evidence>
<reference evidence="1 2" key="1">
    <citation type="submission" date="2019-03" db="EMBL/GenBank/DDBJ databases">
        <authorList>
            <person name="Kox A.R. M."/>
        </authorList>
    </citation>
    <scope>NUCLEOTIDE SEQUENCE [LARGE SCALE GENOMIC DNA]</scope>
    <source>
        <strain evidence="1">MTUNDRAET4 annotated genome</strain>
    </source>
</reference>
<gene>
    <name evidence="1" type="ORF">MTUNDRAET4_1944</name>
</gene>
<dbReference type="Proteomes" id="UP000294360">
    <property type="component" value="Chromosome"/>
</dbReference>
<dbReference type="Gene3D" id="1.10.10.60">
    <property type="entry name" value="Homeodomain-like"/>
    <property type="match status" value="1"/>
</dbReference>
<dbReference type="KEGG" id="mtun:MTUNDRAET4_1944"/>
<organism evidence="1 2">
    <name type="scientific">Methylocella tundrae</name>
    <dbReference type="NCBI Taxonomy" id="227605"/>
    <lineage>
        <taxon>Bacteria</taxon>
        <taxon>Pseudomonadati</taxon>
        <taxon>Pseudomonadota</taxon>
        <taxon>Alphaproteobacteria</taxon>
        <taxon>Hyphomicrobiales</taxon>
        <taxon>Beijerinckiaceae</taxon>
        <taxon>Methylocella</taxon>
    </lineage>
</organism>
<sequence length="156" mass="17581">MARRCKGSDALEYRNAAHLVRRANRHALFDKIRELYNAGKTVSAIAREVGFGRKSVDRWVRLLILPARNSMMRKTQSTPAYHEAFLLRRWAEGMTNGRRLFAEMLQRGYAGSYSRVGRLLAPGRAVAIPPKLRKSGPPLCLHAAKIPVPVLERGAF</sequence>